<dbReference type="RefSeq" id="XP_062794333.1">
    <property type="nucleotide sequence ID" value="XM_062938282.1"/>
</dbReference>
<feature type="region of interest" description="Disordered" evidence="1">
    <location>
        <begin position="423"/>
        <end position="449"/>
    </location>
</feature>
<reference evidence="2 3" key="1">
    <citation type="submission" date="2024-01" db="EMBL/GenBank/DDBJ databases">
        <title>Comparative genomics of Cryptococcus and Kwoniella reveals pathogenesis evolution and contrasting modes of karyotype evolution via chromosome fusion or intercentromeric recombination.</title>
        <authorList>
            <person name="Coelho M.A."/>
            <person name="David-Palma M."/>
            <person name="Shea T."/>
            <person name="Bowers K."/>
            <person name="McGinley-Smith S."/>
            <person name="Mohammad A.W."/>
            <person name="Gnirke A."/>
            <person name="Yurkov A.M."/>
            <person name="Nowrousian M."/>
            <person name="Sun S."/>
            <person name="Cuomo C.A."/>
            <person name="Heitman J."/>
        </authorList>
    </citation>
    <scope>NUCLEOTIDE SEQUENCE [LARGE SCALE GENOMIC DNA]</scope>
    <source>
        <strain evidence="2">CBS 11374</strain>
    </source>
</reference>
<feature type="region of interest" description="Disordered" evidence="1">
    <location>
        <begin position="468"/>
        <end position="491"/>
    </location>
</feature>
<evidence type="ECO:0000256" key="1">
    <source>
        <dbReference type="SAM" id="MobiDB-lite"/>
    </source>
</evidence>
<sequence length="895" mass="97263">MIGNTPKPSSQPQSHPQPQSRSVIPRYHPYSDTANPLAYRRGPPSIASSVTSYAPSIASDTTIIPIQHRRNVPQRQVNTSVAPSSHIWEEFYAEHGRPKEQSTVGARAEDDEVSGIQNVETTPRLNDLSLDLSITSTNNSSPANDITADAALNALLSTLFDQSQVQDQGSSSHQISNGDYPGAEFLNLPDTASTVAPNFPNIDGYDLSQFDYGLSQNTSANDSTNTIDPILISDREEVAANHSCEAAEGVYVHNSSDTKSPLDRSNRMAWLASIQSETHVFSSSTLPVPSQTIDILSTDSSHEVSRMSNNGDNKTKSNTSNTCTYTYPVDEIPFSLPSKGHSHLKNIKMKSLHQDREVIRFQKQVLETAATFYSELGQIFENTPKDTVKLGMTRTGMMVQDDTISVIIDDIKSLCGRLTSKATNMPGYSNDKEDTEMSGDNTDDTALLPSIPKANKMYFERGLQGSSAEPIDLTAPTPKSDGNTPASTATVQSTMTSSLGLIGTASPLIQVLPPVTHSASTLQSSPSTSRIGSIYNPYTPESLGAGPSSIMPIATPSPLCHSSVQQTQPFTSFSPLIRATTTDRSKPDLPPLGIPENRVVHGPWNSAEIERLRTLVSFSLDIEDTAPIGHIDWTWVVDNFGGTRNRHQILIKAVELGLKESSTHRSRLLKQKGYREAVAAMANELEAVAAMANELDAASSLPLRGYLPPLLPSAQICSKRSSSSEIVLERDPRRSTKPPPPESRRTATAVRTSSMESRRESSISLSSEPARTPLQQISPIPQDRSRLVIARSPNSNSPHNRASTSSLRALTFPHSPKSRIKSMGFKPYAHSSHPLIPNTAPPRTSFPRHERRPSGWRLADMSRGDGRPSIINPTFGTAVMAGYQLSSILDKSTED</sequence>
<dbReference type="EMBL" id="CP141889">
    <property type="protein sequence ID" value="WRT69594.1"/>
    <property type="molecule type" value="Genomic_DNA"/>
</dbReference>
<feature type="region of interest" description="Disordered" evidence="1">
    <location>
        <begin position="721"/>
        <end position="784"/>
    </location>
</feature>
<feature type="region of interest" description="Disordered" evidence="1">
    <location>
        <begin position="1"/>
        <end position="50"/>
    </location>
</feature>
<accession>A0ABZ1D6D2</accession>
<keyword evidence="3" id="KW-1185">Reference proteome</keyword>
<feature type="compositionally biased region" description="Polar residues" evidence="1">
    <location>
        <begin position="480"/>
        <end position="491"/>
    </location>
</feature>
<feature type="compositionally biased region" description="Low complexity" evidence="1">
    <location>
        <begin position="8"/>
        <end position="20"/>
    </location>
</feature>
<evidence type="ECO:0000313" key="3">
    <source>
        <dbReference type="Proteomes" id="UP001329825"/>
    </source>
</evidence>
<evidence type="ECO:0000313" key="2">
    <source>
        <dbReference type="EMBL" id="WRT69594.1"/>
    </source>
</evidence>
<protein>
    <submittedName>
        <fullName evidence="2">Uncharacterized protein</fullName>
    </submittedName>
</protein>
<gene>
    <name evidence="2" type="ORF">IL334_006583</name>
</gene>
<dbReference type="GeneID" id="87958713"/>
<organism evidence="2 3">
    <name type="scientific">Kwoniella shivajii</name>
    <dbReference type="NCBI Taxonomy" id="564305"/>
    <lineage>
        <taxon>Eukaryota</taxon>
        <taxon>Fungi</taxon>
        <taxon>Dikarya</taxon>
        <taxon>Basidiomycota</taxon>
        <taxon>Agaricomycotina</taxon>
        <taxon>Tremellomycetes</taxon>
        <taxon>Tremellales</taxon>
        <taxon>Cryptococcaceae</taxon>
        <taxon>Kwoniella</taxon>
    </lineage>
</organism>
<name>A0ABZ1D6D2_9TREE</name>
<proteinExistence type="predicted"/>
<feature type="region of interest" description="Disordered" evidence="1">
    <location>
        <begin position="831"/>
        <end position="867"/>
    </location>
</feature>
<dbReference type="Proteomes" id="UP001329825">
    <property type="component" value="Chromosome 9"/>
</dbReference>
<feature type="compositionally biased region" description="Acidic residues" evidence="1">
    <location>
        <begin position="433"/>
        <end position="443"/>
    </location>
</feature>